<dbReference type="Proteomes" id="UP000186471">
    <property type="component" value="Unassembled WGS sequence"/>
</dbReference>
<gene>
    <name evidence="1" type="ORF">BKH31_02820</name>
</gene>
<accession>A0A1Q8VJB2</accession>
<organism evidence="1 2">
    <name type="scientific">Actinomyces oris</name>
    <dbReference type="NCBI Taxonomy" id="544580"/>
    <lineage>
        <taxon>Bacteria</taxon>
        <taxon>Bacillati</taxon>
        <taxon>Actinomycetota</taxon>
        <taxon>Actinomycetes</taxon>
        <taxon>Actinomycetales</taxon>
        <taxon>Actinomycetaceae</taxon>
        <taxon>Actinomyces</taxon>
    </lineage>
</organism>
<evidence type="ECO:0000313" key="2">
    <source>
        <dbReference type="Proteomes" id="UP000186471"/>
    </source>
</evidence>
<protein>
    <submittedName>
        <fullName evidence="1">Uncharacterized protein</fullName>
    </submittedName>
</protein>
<proteinExistence type="predicted"/>
<name>A0A1Q8VJB2_9ACTO</name>
<dbReference type="AlphaFoldDB" id="A0A1Q8VJB2"/>
<sequence length="175" mass="19151">MTQVICVQCGETFSAKRRSKRYCSEKCRQAWRSDHQVTCPGCGQLFTPSRSTQVYCTSACRERAGRRARYARGREHVRAYTRAGAEGERSATCPVCAQVFTPARSTQVYCSPACRRARAGAARTRAASMTAAARACALIARLHVPGEDGACAECAHPWPCETRRLTEAVTGGERP</sequence>
<comment type="caution">
    <text evidence="1">The sequence shown here is derived from an EMBL/GenBank/DDBJ whole genome shotgun (WGS) entry which is preliminary data.</text>
</comment>
<reference evidence="1 2" key="1">
    <citation type="submission" date="2016-12" db="EMBL/GenBank/DDBJ databases">
        <title>Genomic comparison of strains in the 'Actinomyces naeslundii' group.</title>
        <authorList>
            <person name="Mughal S.R."/>
            <person name="Do T."/>
            <person name="Gilbert S.C."/>
            <person name="Witherden E.A."/>
            <person name="Didelot X."/>
            <person name="Beighton D."/>
        </authorList>
    </citation>
    <scope>NUCLEOTIDE SEQUENCE [LARGE SCALE GENOMIC DNA]</scope>
    <source>
        <strain evidence="1 2">R21091</strain>
    </source>
</reference>
<evidence type="ECO:0000313" key="1">
    <source>
        <dbReference type="EMBL" id="OLO48178.1"/>
    </source>
</evidence>
<dbReference type="EMBL" id="MSKK01000008">
    <property type="protein sequence ID" value="OLO48178.1"/>
    <property type="molecule type" value="Genomic_DNA"/>
</dbReference>